<dbReference type="SUPFAM" id="SSF88697">
    <property type="entry name" value="PUA domain-like"/>
    <property type="match status" value="1"/>
</dbReference>
<dbReference type="AlphaFoldDB" id="A0AA51X5P4"/>
<dbReference type="Proteomes" id="UP001239782">
    <property type="component" value="Chromosome"/>
</dbReference>
<accession>A0AA51X5P4</accession>
<dbReference type="InterPro" id="IPR015947">
    <property type="entry name" value="PUA-like_sf"/>
</dbReference>
<dbReference type="PANTHER" id="PTHR14087:SF7">
    <property type="entry name" value="THYMOCYTE NUCLEAR PROTEIN 1"/>
    <property type="match status" value="1"/>
</dbReference>
<dbReference type="Pfam" id="PF01878">
    <property type="entry name" value="EVE"/>
    <property type="match status" value="1"/>
</dbReference>
<evidence type="ECO:0000256" key="1">
    <source>
        <dbReference type="ARBA" id="ARBA00022553"/>
    </source>
</evidence>
<sequence length="159" mass="18362">MNYWLMKSEPDAFSIDDLKQRKHQTEHWDGVRNYQVRNLLRDQIKKGDLALFYHSSCKVPAAVGIVTISSDGYPDHTALDPESKYFDPKSTPEQPRWYMVDVTYLESFANPVTLQAMKQRPELLNSDFALLKRGSRLSIMPVSKHQWDTILSMATAKQV</sequence>
<proteinExistence type="predicted"/>
<organism evidence="3 4">
    <name type="scientific">Pleionea litopenaei</name>
    <dbReference type="NCBI Taxonomy" id="3070815"/>
    <lineage>
        <taxon>Bacteria</taxon>
        <taxon>Pseudomonadati</taxon>
        <taxon>Pseudomonadota</taxon>
        <taxon>Gammaproteobacteria</taxon>
        <taxon>Oceanospirillales</taxon>
        <taxon>Pleioneaceae</taxon>
        <taxon>Pleionea</taxon>
    </lineage>
</organism>
<dbReference type="InterPro" id="IPR052181">
    <property type="entry name" value="5hmC_binding"/>
</dbReference>
<evidence type="ECO:0000313" key="4">
    <source>
        <dbReference type="Proteomes" id="UP001239782"/>
    </source>
</evidence>
<evidence type="ECO:0000259" key="2">
    <source>
        <dbReference type="Pfam" id="PF01878"/>
    </source>
</evidence>
<evidence type="ECO:0000313" key="3">
    <source>
        <dbReference type="EMBL" id="WMS86213.1"/>
    </source>
</evidence>
<protein>
    <submittedName>
        <fullName evidence="3">EVE domain-containing protein</fullName>
    </submittedName>
</protein>
<dbReference type="EMBL" id="CP133548">
    <property type="protein sequence ID" value="WMS86213.1"/>
    <property type="molecule type" value="Genomic_DNA"/>
</dbReference>
<dbReference type="RefSeq" id="WP_309201365.1">
    <property type="nucleotide sequence ID" value="NZ_CP133548.1"/>
</dbReference>
<keyword evidence="4" id="KW-1185">Reference proteome</keyword>
<dbReference type="FunFam" id="3.10.590.10:FF:000003">
    <property type="entry name" value="Thymocyte nuclear protein 1"/>
    <property type="match status" value="1"/>
</dbReference>
<feature type="domain" description="EVE" evidence="2">
    <location>
        <begin position="2"/>
        <end position="153"/>
    </location>
</feature>
<dbReference type="PANTHER" id="PTHR14087">
    <property type="entry name" value="THYMOCYTE NUCLEAR PROTEIN 1"/>
    <property type="match status" value="1"/>
</dbReference>
<keyword evidence="1" id="KW-0597">Phosphoprotein</keyword>
<dbReference type="InterPro" id="IPR002740">
    <property type="entry name" value="EVE_domain"/>
</dbReference>
<name>A0AA51X5P4_9GAMM</name>
<dbReference type="InterPro" id="IPR047197">
    <property type="entry name" value="THYN1-like_EVE"/>
</dbReference>
<dbReference type="KEGG" id="plei:Q9312_13385"/>
<dbReference type="Gene3D" id="3.10.590.10">
    <property type="entry name" value="ph1033 like domains"/>
    <property type="match status" value="1"/>
</dbReference>
<reference evidence="3 4" key="1">
    <citation type="submission" date="2023-08" db="EMBL/GenBank/DDBJ databases">
        <title>Pleionea litopenaei sp. nov., isolated from stomach of juvenile Litopenaeus vannamei.</title>
        <authorList>
            <person name="Rho A.M."/>
            <person name="Hwang C.Y."/>
        </authorList>
    </citation>
    <scope>NUCLEOTIDE SEQUENCE [LARGE SCALE GENOMIC DNA]</scope>
    <source>
        <strain evidence="3 4">HL-JVS1</strain>
    </source>
</reference>
<gene>
    <name evidence="3" type="ORF">Q9312_13385</name>
</gene>
<dbReference type="CDD" id="cd21133">
    <property type="entry name" value="EVE"/>
    <property type="match status" value="1"/>
</dbReference>